<evidence type="ECO:0000313" key="1">
    <source>
        <dbReference type="EMBL" id="CAG7716751.1"/>
    </source>
</evidence>
<accession>A0A8J2JA60</accession>
<organism evidence="1 2">
    <name type="scientific">Allacma fusca</name>
    <dbReference type="NCBI Taxonomy" id="39272"/>
    <lineage>
        <taxon>Eukaryota</taxon>
        <taxon>Metazoa</taxon>
        <taxon>Ecdysozoa</taxon>
        <taxon>Arthropoda</taxon>
        <taxon>Hexapoda</taxon>
        <taxon>Collembola</taxon>
        <taxon>Symphypleona</taxon>
        <taxon>Sminthuridae</taxon>
        <taxon>Allacma</taxon>
    </lineage>
</organism>
<keyword evidence="2" id="KW-1185">Reference proteome</keyword>
<protein>
    <submittedName>
        <fullName evidence="1">Uncharacterized protein</fullName>
    </submittedName>
</protein>
<reference evidence="1" key="1">
    <citation type="submission" date="2021-06" db="EMBL/GenBank/DDBJ databases">
        <authorList>
            <person name="Hodson N. C."/>
            <person name="Mongue J. A."/>
            <person name="Jaron S. K."/>
        </authorList>
    </citation>
    <scope>NUCLEOTIDE SEQUENCE</scope>
</reference>
<proteinExistence type="predicted"/>
<dbReference type="Proteomes" id="UP000708208">
    <property type="component" value="Unassembled WGS sequence"/>
</dbReference>
<gene>
    <name evidence="1" type="ORF">AFUS01_LOCUS6241</name>
</gene>
<sequence length="61" mass="7010">AETTYDHVNPPPMAAREDFDALPENNVDLHIDDEANIEPDIETRAGKAMRARTMRWFLQNV</sequence>
<dbReference type="EMBL" id="CAJVCH010040974">
    <property type="protein sequence ID" value="CAG7716751.1"/>
    <property type="molecule type" value="Genomic_DNA"/>
</dbReference>
<dbReference type="AlphaFoldDB" id="A0A8J2JA60"/>
<comment type="caution">
    <text evidence="1">The sequence shown here is derived from an EMBL/GenBank/DDBJ whole genome shotgun (WGS) entry which is preliminary data.</text>
</comment>
<name>A0A8J2JA60_9HEXA</name>
<evidence type="ECO:0000313" key="2">
    <source>
        <dbReference type="Proteomes" id="UP000708208"/>
    </source>
</evidence>
<feature type="non-terminal residue" evidence="1">
    <location>
        <position position="1"/>
    </location>
</feature>